<feature type="transmembrane region" description="Helical" evidence="1">
    <location>
        <begin position="6"/>
        <end position="28"/>
    </location>
</feature>
<evidence type="ECO:0000313" key="3">
    <source>
        <dbReference type="Proteomes" id="UP001396334"/>
    </source>
</evidence>
<name>A0ABR2U4Z7_9ROSI</name>
<comment type="caution">
    <text evidence="2">The sequence shown here is derived from an EMBL/GenBank/DDBJ whole genome shotgun (WGS) entry which is preliminary data.</text>
</comment>
<dbReference type="Proteomes" id="UP001396334">
    <property type="component" value="Unassembled WGS sequence"/>
</dbReference>
<evidence type="ECO:0000256" key="1">
    <source>
        <dbReference type="SAM" id="Phobius"/>
    </source>
</evidence>
<reference evidence="2 3" key="1">
    <citation type="journal article" date="2024" name="G3 (Bethesda)">
        <title>Genome assembly of Hibiscus sabdariffa L. provides insights into metabolisms of medicinal natural products.</title>
        <authorList>
            <person name="Kim T."/>
        </authorList>
    </citation>
    <scope>NUCLEOTIDE SEQUENCE [LARGE SCALE GENOMIC DNA]</scope>
    <source>
        <strain evidence="2">TK-2024</strain>
        <tissue evidence="2">Old leaves</tissue>
    </source>
</reference>
<evidence type="ECO:0000313" key="2">
    <source>
        <dbReference type="EMBL" id="KAK9044528.1"/>
    </source>
</evidence>
<dbReference type="EMBL" id="JBBPBN010000002">
    <property type="protein sequence ID" value="KAK9044528.1"/>
    <property type="molecule type" value="Genomic_DNA"/>
</dbReference>
<sequence>MRDYPCFVMGVASLATPWIYIPLSSLLIPRNYRKSYEPSKTVAATKKFGHTSQPIIPSNPDSDATKADIDAESSIVVPLAAAAQPPVVLAADTTDAFTIEDADDATAAAAEGATLPTTPNGSSVTMHANRNATISWSKAQRPII</sequence>
<keyword evidence="1" id="KW-1133">Transmembrane helix</keyword>
<keyword evidence="1" id="KW-0812">Transmembrane</keyword>
<keyword evidence="1" id="KW-0472">Membrane</keyword>
<protein>
    <submittedName>
        <fullName evidence="2">Uncharacterized protein</fullName>
    </submittedName>
</protein>
<keyword evidence="3" id="KW-1185">Reference proteome</keyword>
<gene>
    <name evidence="2" type="ORF">V6N11_058427</name>
</gene>
<accession>A0ABR2U4Z7</accession>
<organism evidence="2 3">
    <name type="scientific">Hibiscus sabdariffa</name>
    <name type="common">roselle</name>
    <dbReference type="NCBI Taxonomy" id="183260"/>
    <lineage>
        <taxon>Eukaryota</taxon>
        <taxon>Viridiplantae</taxon>
        <taxon>Streptophyta</taxon>
        <taxon>Embryophyta</taxon>
        <taxon>Tracheophyta</taxon>
        <taxon>Spermatophyta</taxon>
        <taxon>Magnoliopsida</taxon>
        <taxon>eudicotyledons</taxon>
        <taxon>Gunneridae</taxon>
        <taxon>Pentapetalae</taxon>
        <taxon>rosids</taxon>
        <taxon>malvids</taxon>
        <taxon>Malvales</taxon>
        <taxon>Malvaceae</taxon>
        <taxon>Malvoideae</taxon>
        <taxon>Hibiscus</taxon>
    </lineage>
</organism>
<proteinExistence type="predicted"/>